<dbReference type="Proteomes" id="UP001152798">
    <property type="component" value="Chromosome 3"/>
</dbReference>
<dbReference type="PANTHER" id="PTHR21112:SF0">
    <property type="entry name" value="CHEMOSENSORY PROTEIN A 29A-RELATED"/>
    <property type="match status" value="1"/>
</dbReference>
<dbReference type="PANTHER" id="PTHR21112">
    <property type="entry name" value="CHEMOSENSORY PROTEIN A 29A-RELATED"/>
    <property type="match status" value="1"/>
</dbReference>
<dbReference type="InterPro" id="IPR036846">
    <property type="entry name" value="GM2-AP_sf"/>
</dbReference>
<protein>
    <recommendedName>
        <fullName evidence="5">MD-2-related lipid-recognition domain-containing protein</fullName>
    </recommendedName>
</protein>
<evidence type="ECO:0000313" key="4">
    <source>
        <dbReference type="Proteomes" id="UP001152798"/>
    </source>
</evidence>
<dbReference type="EMBL" id="OV725079">
    <property type="protein sequence ID" value="CAH1397508.1"/>
    <property type="molecule type" value="Genomic_DNA"/>
</dbReference>
<feature type="signal peptide" evidence="2">
    <location>
        <begin position="1"/>
        <end position="23"/>
    </location>
</feature>
<organism evidence="3 4">
    <name type="scientific">Nezara viridula</name>
    <name type="common">Southern green stink bug</name>
    <name type="synonym">Cimex viridulus</name>
    <dbReference type="NCBI Taxonomy" id="85310"/>
    <lineage>
        <taxon>Eukaryota</taxon>
        <taxon>Metazoa</taxon>
        <taxon>Ecdysozoa</taxon>
        <taxon>Arthropoda</taxon>
        <taxon>Hexapoda</taxon>
        <taxon>Insecta</taxon>
        <taxon>Pterygota</taxon>
        <taxon>Neoptera</taxon>
        <taxon>Paraneoptera</taxon>
        <taxon>Hemiptera</taxon>
        <taxon>Heteroptera</taxon>
        <taxon>Panheteroptera</taxon>
        <taxon>Pentatomomorpha</taxon>
        <taxon>Pentatomoidea</taxon>
        <taxon>Pentatomidae</taxon>
        <taxon>Pentatominae</taxon>
        <taxon>Nezara</taxon>
    </lineage>
</organism>
<gene>
    <name evidence="3" type="ORF">NEZAVI_LOCUS7320</name>
</gene>
<keyword evidence="1 2" id="KW-0732">Signal</keyword>
<reference evidence="3" key="1">
    <citation type="submission" date="2022-01" db="EMBL/GenBank/DDBJ databases">
        <authorList>
            <person name="King R."/>
        </authorList>
    </citation>
    <scope>NUCLEOTIDE SEQUENCE</scope>
</reference>
<evidence type="ECO:0000256" key="1">
    <source>
        <dbReference type="ARBA" id="ARBA00022729"/>
    </source>
</evidence>
<evidence type="ECO:0000256" key="2">
    <source>
        <dbReference type="SAM" id="SignalP"/>
    </source>
</evidence>
<keyword evidence="4" id="KW-1185">Reference proteome</keyword>
<proteinExistence type="predicted"/>
<dbReference type="Gene3D" id="2.70.220.10">
    <property type="entry name" value="Ganglioside GM2 activator"/>
    <property type="match status" value="1"/>
</dbReference>
<dbReference type="OrthoDB" id="6611940at2759"/>
<accession>A0A9P0MGA0</accession>
<sequence length="190" mass="21389">MERRNAPVFLSAILTIFICSSEAQLGKVDIGLKEILRCEDSGTEDITFSTTRLTRVSRTTVNYFTNFTLKVPLDDNLSAVSDLQAWGNGGWRPGFFTLDTPHLCIGCKELNPIWFHEIIKNTGHDDCPIPPGSYQVTAYNISLAEFNIPMFNYGKYKMINQIYKDGVMVGCIGMVLEATPKRKKLSKKRP</sequence>
<evidence type="ECO:0008006" key="5">
    <source>
        <dbReference type="Google" id="ProtNLM"/>
    </source>
</evidence>
<evidence type="ECO:0000313" key="3">
    <source>
        <dbReference type="EMBL" id="CAH1397508.1"/>
    </source>
</evidence>
<name>A0A9P0MGA0_NEZVI</name>
<feature type="chain" id="PRO_5040282500" description="MD-2-related lipid-recognition domain-containing protein" evidence="2">
    <location>
        <begin position="24"/>
        <end position="190"/>
    </location>
</feature>
<dbReference type="AlphaFoldDB" id="A0A9P0MGA0"/>